<dbReference type="PANTHER" id="PTHR41259">
    <property type="entry name" value="DOUBLE-STRAND BREAK REPAIR RAD50 ATPASE, PUTATIVE-RELATED"/>
    <property type="match status" value="1"/>
</dbReference>
<dbReference type="SUPFAM" id="SSF52540">
    <property type="entry name" value="P-loop containing nucleoside triphosphate hydrolases"/>
    <property type="match status" value="1"/>
</dbReference>
<feature type="coiled-coil region" evidence="1">
    <location>
        <begin position="171"/>
        <end position="325"/>
    </location>
</feature>
<reference evidence="4 5" key="1">
    <citation type="submission" date="2019-02" db="EMBL/GenBank/DDBJ databases">
        <title>Deep-cultivation of Planctomycetes and their phenomic and genomic characterization uncovers novel biology.</title>
        <authorList>
            <person name="Wiegand S."/>
            <person name="Jogler M."/>
            <person name="Boedeker C."/>
            <person name="Pinto D."/>
            <person name="Vollmers J."/>
            <person name="Rivas-Marin E."/>
            <person name="Kohn T."/>
            <person name="Peeters S.H."/>
            <person name="Heuer A."/>
            <person name="Rast P."/>
            <person name="Oberbeckmann S."/>
            <person name="Bunk B."/>
            <person name="Jeske O."/>
            <person name="Meyerdierks A."/>
            <person name="Storesund J.E."/>
            <person name="Kallscheuer N."/>
            <person name="Luecker S."/>
            <person name="Lage O.M."/>
            <person name="Pohl T."/>
            <person name="Merkel B.J."/>
            <person name="Hornburger P."/>
            <person name="Mueller R.-W."/>
            <person name="Bruemmer F."/>
            <person name="Labrenz M."/>
            <person name="Spormann A.M."/>
            <person name="Op den Camp H."/>
            <person name="Overmann J."/>
            <person name="Amann R."/>
            <person name="Jetten M.S.M."/>
            <person name="Mascher T."/>
            <person name="Medema M.H."/>
            <person name="Devos D.P."/>
            <person name="Kaster A.-K."/>
            <person name="Ovreas L."/>
            <person name="Rohde M."/>
            <person name="Galperin M.Y."/>
            <person name="Jogler C."/>
        </authorList>
    </citation>
    <scope>NUCLEOTIDE SEQUENCE [LARGE SCALE GENOMIC DNA]</scope>
    <source>
        <strain evidence="4 5">Spa11</strain>
    </source>
</reference>
<accession>A0A518K6G1</accession>
<name>A0A518K6G1_9BACT</name>
<dbReference type="Gene3D" id="3.40.50.300">
    <property type="entry name" value="P-loop containing nucleotide triphosphate hydrolases"/>
    <property type="match status" value="1"/>
</dbReference>
<feature type="compositionally biased region" description="Basic and acidic residues" evidence="2">
    <location>
        <begin position="802"/>
        <end position="845"/>
    </location>
</feature>
<feature type="coiled-coil region" evidence="1">
    <location>
        <begin position="428"/>
        <end position="492"/>
    </location>
</feature>
<dbReference type="InterPro" id="IPR025567">
    <property type="entry name" value="DUF4332"/>
</dbReference>
<evidence type="ECO:0000256" key="1">
    <source>
        <dbReference type="SAM" id="Coils"/>
    </source>
</evidence>
<feature type="domain" description="DUF4332" evidence="3">
    <location>
        <begin position="880"/>
        <end position="1003"/>
    </location>
</feature>
<organism evidence="4 5">
    <name type="scientific">Botrimarina mediterranea</name>
    <dbReference type="NCBI Taxonomy" id="2528022"/>
    <lineage>
        <taxon>Bacteria</taxon>
        <taxon>Pseudomonadati</taxon>
        <taxon>Planctomycetota</taxon>
        <taxon>Planctomycetia</taxon>
        <taxon>Pirellulales</taxon>
        <taxon>Lacipirellulaceae</taxon>
        <taxon>Botrimarina</taxon>
    </lineage>
</organism>
<dbReference type="Proteomes" id="UP000316426">
    <property type="component" value="Chromosome"/>
</dbReference>
<keyword evidence="1" id="KW-0175">Coiled coil</keyword>
<keyword evidence="5" id="KW-1185">Reference proteome</keyword>
<dbReference type="AlphaFoldDB" id="A0A518K6G1"/>
<dbReference type="KEGG" id="bmei:Spa11_15640"/>
<protein>
    <recommendedName>
        <fullName evidence="3">DUF4332 domain-containing protein</fullName>
    </recommendedName>
</protein>
<dbReference type="RefSeq" id="WP_145110206.1">
    <property type="nucleotide sequence ID" value="NZ_CP036349.1"/>
</dbReference>
<dbReference type="EMBL" id="CP036349">
    <property type="protein sequence ID" value="QDV73368.1"/>
    <property type="molecule type" value="Genomic_DNA"/>
</dbReference>
<gene>
    <name evidence="4" type="ORF">Spa11_15640</name>
</gene>
<feature type="compositionally biased region" description="Low complexity" evidence="2">
    <location>
        <begin position="846"/>
        <end position="856"/>
    </location>
</feature>
<evidence type="ECO:0000313" key="4">
    <source>
        <dbReference type="EMBL" id="QDV73368.1"/>
    </source>
</evidence>
<dbReference type="PANTHER" id="PTHR41259:SF1">
    <property type="entry name" value="DOUBLE-STRAND BREAK REPAIR RAD50 ATPASE, PUTATIVE-RELATED"/>
    <property type="match status" value="1"/>
</dbReference>
<dbReference type="InterPro" id="IPR027417">
    <property type="entry name" value="P-loop_NTPase"/>
</dbReference>
<evidence type="ECO:0000313" key="5">
    <source>
        <dbReference type="Proteomes" id="UP000316426"/>
    </source>
</evidence>
<dbReference type="Pfam" id="PF14229">
    <property type="entry name" value="DUF4332"/>
    <property type="match status" value="2"/>
</dbReference>
<feature type="domain" description="DUF4332" evidence="3">
    <location>
        <begin position="682"/>
        <end position="785"/>
    </location>
</feature>
<sequence>MRLVELVTQGDVPGSKGCVLGSISPRIAAYRADSIDASGSVTGLLAELLLGTEDVRWAGAPWVAGEATVGVSPNSTDAGDLKLRRNGSRRASKLTLAAVGQLASEARNLGPADWQQGVPATVLSAVFFSAPGQRSPLPPLLSAPVAEEFTRLASRRRRNETTTAAAEPRRYDEMLRRRDELAARIEGLLATRRQESSSLDRRLAELDESRSELADRVEELRLRVRALNDELDAAGARARYEELTRVAAEAEGRQAADEWAPRVEELDEEVARWRSTLAELEARESYLRGELARVRPDDAAPQLVLADQRASVAVAQRLVADLEAEVARFARSGGSPHCVCQDAHPRLNPLVETLGRHVARLADLVAQQDHALRTQELIAEAAQLDRSQTELRRQLEHLLERRQTLWRSSRARTAWTEAPADHAVRYDRPSAESEHRRYAEELAVLEAELASLDRERRDVAERRRRLLDAGQLGQWQRELDALQAELSRFADQPATPANGSLRASDVLARLSDGEFNELRLAPGGRSVEARDRSGRLVRQQDLTPTEQRLVAWALRLALADACHASDIAFPLVLDQPFADLDQRHAANLATCLDDYARRGRQVFLIARHGAGLDRLRGLGVPVADLQGSFLTEPVLAKPVVAPEPKPPVVHNVVREESVERSLLLDVDDAIERFPVRIPGGAEAFARARVRTIGDLIGGDPSAIAEEMQIEEVTAELVALWQAHLALVCFTPGLDLGSAKLLTECDILSVEELADANAERLGHALERRGATRATLDRVEEWVEAASDELERWRSTGYAKTWRRNRDERRQRIRDNAGRRGSKGERSRRNEDDPQRRSRRDRPERTRGQSQKGQSQEGQSRKTEEKGLRFYLDVDHDIEAAPSIGPVRAEQLKAIGVETVAHLLAADPEDLAERLDDSRVDAATIVAWQHQSGLMCRIPGLRGHDAQVLVGSGFTSAEEIAGMKPADLLQFVDPFCDTQDGQRALRGSARPDLAEVTQWVQGARQRRAVEVA</sequence>
<dbReference type="CDD" id="cd00267">
    <property type="entry name" value="ABC_ATPase"/>
    <property type="match status" value="1"/>
</dbReference>
<evidence type="ECO:0000259" key="3">
    <source>
        <dbReference type="Pfam" id="PF14229"/>
    </source>
</evidence>
<feature type="region of interest" description="Disordered" evidence="2">
    <location>
        <begin position="802"/>
        <end position="863"/>
    </location>
</feature>
<proteinExistence type="predicted"/>
<dbReference type="Gene3D" id="1.10.150.20">
    <property type="entry name" value="5' to 3' exonuclease, C-terminal subdomain"/>
    <property type="match status" value="1"/>
</dbReference>
<evidence type="ECO:0000256" key="2">
    <source>
        <dbReference type="SAM" id="MobiDB-lite"/>
    </source>
</evidence>